<accession>A0ABV5KVD1</accession>
<dbReference type="PANTHER" id="PTHR43046:SF14">
    <property type="entry name" value="MUTT_NUDIX FAMILY PROTEIN"/>
    <property type="match status" value="1"/>
</dbReference>
<dbReference type="SUPFAM" id="SSF55811">
    <property type="entry name" value="Nudix"/>
    <property type="match status" value="1"/>
</dbReference>
<keyword evidence="2" id="KW-0378">Hydrolase</keyword>
<dbReference type="Gene3D" id="3.90.79.10">
    <property type="entry name" value="Nucleoside Triphosphate Pyrophosphohydrolase"/>
    <property type="match status" value="1"/>
</dbReference>
<evidence type="ECO:0000259" key="3">
    <source>
        <dbReference type="PROSITE" id="PS51462"/>
    </source>
</evidence>
<comment type="caution">
    <text evidence="4">The sequence shown here is derived from an EMBL/GenBank/DDBJ whole genome shotgun (WGS) entry which is preliminary data.</text>
</comment>
<dbReference type="InterPro" id="IPR020084">
    <property type="entry name" value="NUDIX_hydrolase_CS"/>
</dbReference>
<dbReference type="EMBL" id="JBHMDO010000033">
    <property type="protein sequence ID" value="MFB9328363.1"/>
    <property type="molecule type" value="Genomic_DNA"/>
</dbReference>
<reference evidence="4 5" key="1">
    <citation type="submission" date="2024-09" db="EMBL/GenBank/DDBJ databases">
        <authorList>
            <person name="Sun Q."/>
            <person name="Mori K."/>
        </authorList>
    </citation>
    <scope>NUCLEOTIDE SEQUENCE [LARGE SCALE GENOMIC DNA]</scope>
    <source>
        <strain evidence="4 5">TISTR 2452</strain>
    </source>
</reference>
<proteinExistence type="predicted"/>
<feature type="domain" description="Nudix hydrolase" evidence="3">
    <location>
        <begin position="1"/>
        <end position="128"/>
    </location>
</feature>
<dbReference type="RefSeq" id="WP_377497584.1">
    <property type="nucleotide sequence ID" value="NZ_JBHMDO010000033.1"/>
</dbReference>
<comment type="cofactor">
    <cofactor evidence="1">
        <name>Mg(2+)</name>
        <dbReference type="ChEBI" id="CHEBI:18420"/>
    </cofactor>
</comment>
<protein>
    <submittedName>
        <fullName evidence="4">NUDIX domain-containing protein</fullName>
    </submittedName>
</protein>
<evidence type="ECO:0000313" key="5">
    <source>
        <dbReference type="Proteomes" id="UP001589747"/>
    </source>
</evidence>
<evidence type="ECO:0000256" key="1">
    <source>
        <dbReference type="ARBA" id="ARBA00001946"/>
    </source>
</evidence>
<dbReference type="InterPro" id="IPR015797">
    <property type="entry name" value="NUDIX_hydrolase-like_dom_sf"/>
</dbReference>
<evidence type="ECO:0000313" key="4">
    <source>
        <dbReference type="EMBL" id="MFB9328363.1"/>
    </source>
</evidence>
<keyword evidence="5" id="KW-1185">Reference proteome</keyword>
<name>A0ABV5KVD1_9BACL</name>
<organism evidence="4 5">
    <name type="scientific">Paenibacillus aurantiacus</name>
    <dbReference type="NCBI Taxonomy" id="1936118"/>
    <lineage>
        <taxon>Bacteria</taxon>
        <taxon>Bacillati</taxon>
        <taxon>Bacillota</taxon>
        <taxon>Bacilli</taxon>
        <taxon>Bacillales</taxon>
        <taxon>Paenibacillaceae</taxon>
        <taxon>Paenibacillus</taxon>
    </lineage>
</organism>
<dbReference type="Pfam" id="PF00293">
    <property type="entry name" value="NUDIX"/>
    <property type="match status" value="1"/>
</dbReference>
<sequence length="133" mass="14945">MTTLIDKIAWVRVSEGRLLGARSIGKAIYYIPGGKREPGETDAEALIREIEEELTVRIRPETIRYYGTYEAQADGKPAGVQVRLTCYAADVEGELQPASEIEEIVWLTYADRERVSQASQLLFDQLKQDGLLL</sequence>
<dbReference type="InterPro" id="IPR000086">
    <property type="entry name" value="NUDIX_hydrolase_dom"/>
</dbReference>
<dbReference type="PROSITE" id="PS51462">
    <property type="entry name" value="NUDIX"/>
    <property type="match status" value="1"/>
</dbReference>
<gene>
    <name evidence="4" type="ORF">ACFFSY_20730</name>
</gene>
<dbReference type="PANTHER" id="PTHR43046">
    <property type="entry name" value="GDP-MANNOSE MANNOSYL HYDROLASE"/>
    <property type="match status" value="1"/>
</dbReference>
<dbReference type="CDD" id="cd04690">
    <property type="entry name" value="NUDIX_Hydrolase"/>
    <property type="match status" value="1"/>
</dbReference>
<dbReference type="PROSITE" id="PS00893">
    <property type="entry name" value="NUDIX_BOX"/>
    <property type="match status" value="1"/>
</dbReference>
<evidence type="ECO:0000256" key="2">
    <source>
        <dbReference type="ARBA" id="ARBA00022801"/>
    </source>
</evidence>
<dbReference type="Proteomes" id="UP001589747">
    <property type="component" value="Unassembled WGS sequence"/>
</dbReference>